<evidence type="ECO:0000313" key="2">
    <source>
        <dbReference type="Proteomes" id="UP000029387"/>
    </source>
</evidence>
<gene>
    <name evidence="1" type="ORF">AAA799P11_01379</name>
</gene>
<organism evidence="1 2">
    <name type="scientific">Marine Group I thaumarchaeote SCGC AAA799-P11</name>
    <dbReference type="NCBI Taxonomy" id="1502295"/>
    <lineage>
        <taxon>Archaea</taxon>
        <taxon>Nitrososphaerota</taxon>
        <taxon>Marine Group I</taxon>
    </lineage>
</organism>
<sequence>MRNEATMLKESLKEELSRLKKKSGINANFEVLWIPKTDSAKEGEVIGNKIYIYSTNFTDALETLRHEFFDAMICSATTPYLELINVLLSVISEKAYQKKEEIVESLVRMMRHSNPVFADAFSEKDLATV</sequence>
<keyword evidence="2" id="KW-1185">Reference proteome</keyword>
<reference evidence="1 2" key="1">
    <citation type="submission" date="2014-06" db="EMBL/GenBank/DDBJ databases">
        <authorList>
            <person name="Ngugi D.K."/>
            <person name="Blom J."/>
            <person name="Alam I."/>
            <person name="Rashid M."/>
            <person name="Baalawi W."/>
            <person name="Zhang G."/>
            <person name="Hikmawan T."/>
            <person name="Guan Y."/>
            <person name="Antunes A."/>
            <person name="Siam R."/>
            <person name="El-Dorry H."/>
            <person name="Bajic V."/>
            <person name="Stingl U."/>
        </authorList>
    </citation>
    <scope>NUCLEOTIDE SEQUENCE [LARGE SCALE GENOMIC DNA]</scope>
    <source>
        <strain evidence="1">SCGC AAA799-P11</strain>
    </source>
</reference>
<dbReference type="EMBL" id="JOSZ01000036">
    <property type="protein sequence ID" value="KFM17153.1"/>
    <property type="molecule type" value="Genomic_DNA"/>
</dbReference>
<accession>A0A087RUJ9</accession>
<protein>
    <submittedName>
        <fullName evidence="1">Uncharacterized protein</fullName>
    </submittedName>
</protein>
<dbReference type="AlphaFoldDB" id="A0A087RUJ9"/>
<proteinExistence type="predicted"/>
<evidence type="ECO:0000313" key="1">
    <source>
        <dbReference type="EMBL" id="KFM17153.1"/>
    </source>
</evidence>
<comment type="caution">
    <text evidence="1">The sequence shown here is derived from an EMBL/GenBank/DDBJ whole genome shotgun (WGS) entry which is preliminary data.</text>
</comment>
<dbReference type="Proteomes" id="UP000029387">
    <property type="component" value="Unassembled WGS sequence"/>
</dbReference>
<name>A0A087RUJ9_9ARCH</name>